<dbReference type="EMBL" id="JAGSPC010000001">
    <property type="protein sequence ID" value="MBV7258714.1"/>
    <property type="molecule type" value="Genomic_DNA"/>
</dbReference>
<dbReference type="PANTHER" id="PTHR43606:SF2">
    <property type="entry name" value="ALKALINE PHOSPHATASE FAMILY PROTEIN (AFU_ORTHOLOGUE AFUA_5G03860)"/>
    <property type="match status" value="1"/>
</dbReference>
<dbReference type="CDD" id="cd07389">
    <property type="entry name" value="MPP_PhoD"/>
    <property type="match status" value="1"/>
</dbReference>
<accession>A0A9X1JLV6</accession>
<dbReference type="InterPro" id="IPR032093">
    <property type="entry name" value="PhoD_N"/>
</dbReference>
<gene>
    <name evidence="3" type="ORF">KCG46_03880</name>
</gene>
<dbReference type="AlphaFoldDB" id="A0A9X1JLV6"/>
<name>A0A9X1JLV6_9SPHN</name>
<dbReference type="RefSeq" id="WP_218404002.1">
    <property type="nucleotide sequence ID" value="NZ_JAGSPC010000001.1"/>
</dbReference>
<evidence type="ECO:0000313" key="3">
    <source>
        <dbReference type="EMBL" id="MBV7258714.1"/>
    </source>
</evidence>
<organism evidence="3 4">
    <name type="scientific">Erythrobacter crassostreae</name>
    <dbReference type="NCBI Taxonomy" id="2828328"/>
    <lineage>
        <taxon>Bacteria</taxon>
        <taxon>Pseudomonadati</taxon>
        <taxon>Pseudomonadota</taxon>
        <taxon>Alphaproteobacteria</taxon>
        <taxon>Sphingomonadales</taxon>
        <taxon>Erythrobacteraceae</taxon>
        <taxon>Erythrobacter/Porphyrobacter group</taxon>
        <taxon>Erythrobacter</taxon>
    </lineage>
</organism>
<feature type="domain" description="PhoD-like phosphatase metallophosphatase" evidence="1">
    <location>
        <begin position="146"/>
        <end position="523"/>
    </location>
</feature>
<proteinExistence type="predicted"/>
<dbReference type="InterPro" id="IPR018946">
    <property type="entry name" value="PhoD-like_MPP"/>
</dbReference>
<comment type="caution">
    <text evidence="3">The sequence shown here is derived from an EMBL/GenBank/DDBJ whole genome shotgun (WGS) entry which is preliminary data.</text>
</comment>
<sequence>MMKTDVAEMPARAKTDISRRNLFALAGASAAVAATPVSARTFGTGFTHGVASGEPHSDSVLLWTRYVGEIDTLTWVMSKNFDLSKPAAEGYASVLEVRDYCVKTIVKVGLEPDTWYYFQFTAPDGTKSDIGRTRTLPDMPTPSFKLAVFSCSNFGFGYFNAYAHAAEANDCDLALHLGDYIYEYGAGTYPSPGQAVAERVLAPETEIVALADYRLRYATYRADPDLRRLHQVMPMIAIWDDHESANDSWKDGAQNHQSDAEGEWAVRKAVAKRVYREWMPVSDEPYASYDIGDLATLFRLDTRLEGRDEQFSLRKIIEGQENPEAMVAALTKFREGEWADPERQLMGAVQEQWLADGLKKSKSRGATWQVLVQQVLMGKLSAAPDLLDLLGEGIPPFVRNRVAASAMASKAGLPLNMDAWDGYPAARDRVFETALEADANLLVLAGDTHNGWAFELGHESEKVGVELGVCSVSSPGFETYLPVVAPDKMAELVVRANDELKWADTSQRGYMAVELTQDKAITEYRFMAGIKTRSTRLAGTKRLSMEVGSNAFSV</sequence>
<evidence type="ECO:0000313" key="4">
    <source>
        <dbReference type="Proteomes" id="UP001138681"/>
    </source>
</evidence>
<dbReference type="Proteomes" id="UP001138681">
    <property type="component" value="Unassembled WGS sequence"/>
</dbReference>
<feature type="domain" description="Phospholipase D N-terminal" evidence="2">
    <location>
        <begin position="48"/>
        <end position="135"/>
    </location>
</feature>
<evidence type="ECO:0000259" key="1">
    <source>
        <dbReference type="Pfam" id="PF09423"/>
    </source>
</evidence>
<evidence type="ECO:0000259" key="2">
    <source>
        <dbReference type="Pfam" id="PF16655"/>
    </source>
</evidence>
<dbReference type="Pfam" id="PF09423">
    <property type="entry name" value="PhoD"/>
    <property type="match status" value="1"/>
</dbReference>
<dbReference type="PROSITE" id="PS51318">
    <property type="entry name" value="TAT"/>
    <property type="match status" value="1"/>
</dbReference>
<dbReference type="PANTHER" id="PTHR43606">
    <property type="entry name" value="PHOSPHATASE, PUTATIVE (AFU_ORTHOLOGUE AFUA_6G08710)-RELATED"/>
    <property type="match status" value="1"/>
</dbReference>
<keyword evidence="4" id="KW-1185">Reference proteome</keyword>
<dbReference type="InterPro" id="IPR006311">
    <property type="entry name" value="TAT_signal"/>
</dbReference>
<protein>
    <submittedName>
        <fullName evidence="3">Alkaline phosphatase D family protein</fullName>
    </submittedName>
</protein>
<dbReference type="InterPro" id="IPR052900">
    <property type="entry name" value="Phospholipid_Metab_Enz"/>
</dbReference>
<dbReference type="Pfam" id="PF16655">
    <property type="entry name" value="PhoD_N"/>
    <property type="match status" value="1"/>
</dbReference>
<reference evidence="3" key="1">
    <citation type="submission" date="2021-04" db="EMBL/GenBank/DDBJ databases">
        <authorList>
            <person name="Pira H."/>
            <person name="Risdian C."/>
            <person name="Wink J."/>
        </authorList>
    </citation>
    <scope>NUCLEOTIDE SEQUENCE</scope>
    <source>
        <strain evidence="3">WH158</strain>
    </source>
</reference>